<gene>
    <name evidence="1" type="ORF">JETT_0008</name>
</gene>
<evidence type="ECO:0000313" key="1">
    <source>
        <dbReference type="EMBL" id="TLD43577.1"/>
    </source>
</evidence>
<sequence>MSNPARCWAPAGFRPIVPIQRVREYTYVYGAVCPADGDSFPLILPSTDTETMTLYLREFSLFYKDHRI</sequence>
<dbReference type="AlphaFoldDB" id="A0A533QFL0"/>
<protein>
    <recommendedName>
        <fullName evidence="3">Mobile element protein</fullName>
    </recommendedName>
</protein>
<name>A0A533QFL0_9BACT</name>
<dbReference type="EMBL" id="SULG01000001">
    <property type="protein sequence ID" value="TLD43577.1"/>
    <property type="molecule type" value="Genomic_DNA"/>
</dbReference>
<reference evidence="1 2" key="1">
    <citation type="submission" date="2019-04" db="EMBL/GenBank/DDBJ databases">
        <title>Genome of a novel bacterium Candidatus Jettenia ecosi reconstructed from metagenome of an anammox bioreactor.</title>
        <authorList>
            <person name="Mardanov A.V."/>
            <person name="Beletsky A.V."/>
            <person name="Ravin N.V."/>
            <person name="Botchkova E.A."/>
            <person name="Litti Y.V."/>
            <person name="Nozhevnikova A.N."/>
        </authorList>
    </citation>
    <scope>NUCLEOTIDE SEQUENCE [LARGE SCALE GENOMIC DNA]</scope>
    <source>
        <strain evidence="1">J2</strain>
    </source>
</reference>
<evidence type="ECO:0008006" key="3">
    <source>
        <dbReference type="Google" id="ProtNLM"/>
    </source>
</evidence>
<comment type="caution">
    <text evidence="1">The sequence shown here is derived from an EMBL/GenBank/DDBJ whole genome shotgun (WGS) entry which is preliminary data.</text>
</comment>
<proteinExistence type="predicted"/>
<evidence type="ECO:0000313" key="2">
    <source>
        <dbReference type="Proteomes" id="UP000319783"/>
    </source>
</evidence>
<organism evidence="1 2">
    <name type="scientific">Candidatus Jettenia ecosi</name>
    <dbReference type="NCBI Taxonomy" id="2494326"/>
    <lineage>
        <taxon>Bacteria</taxon>
        <taxon>Pseudomonadati</taxon>
        <taxon>Planctomycetota</taxon>
        <taxon>Candidatus Brocadiia</taxon>
        <taxon>Candidatus Brocadiales</taxon>
        <taxon>Candidatus Brocadiaceae</taxon>
        <taxon>Candidatus Jettenia</taxon>
    </lineage>
</organism>
<dbReference type="Proteomes" id="UP000319783">
    <property type="component" value="Unassembled WGS sequence"/>
</dbReference>
<accession>A0A533QFL0</accession>